<evidence type="ECO:0000313" key="2">
    <source>
        <dbReference type="Proteomes" id="UP000625735"/>
    </source>
</evidence>
<reference evidence="1" key="2">
    <citation type="submission" date="2020-09" db="EMBL/GenBank/DDBJ databases">
        <authorList>
            <person name="Sun Q."/>
            <person name="Zhou Y."/>
        </authorList>
    </citation>
    <scope>NUCLEOTIDE SEQUENCE</scope>
    <source>
        <strain evidence="1">CGMCC 1.12506</strain>
    </source>
</reference>
<comment type="caution">
    <text evidence="1">The sequence shown here is derived from an EMBL/GenBank/DDBJ whole genome shotgun (WGS) entry which is preliminary data.</text>
</comment>
<reference evidence="1" key="1">
    <citation type="journal article" date="2014" name="Int. J. Syst. Evol. Microbiol.">
        <title>Complete genome sequence of Corynebacterium casei LMG S-19264T (=DSM 44701T), isolated from a smear-ripened cheese.</title>
        <authorList>
            <consortium name="US DOE Joint Genome Institute (JGI-PGF)"/>
            <person name="Walter F."/>
            <person name="Albersmeier A."/>
            <person name="Kalinowski J."/>
            <person name="Ruckert C."/>
        </authorList>
    </citation>
    <scope>NUCLEOTIDE SEQUENCE</scope>
    <source>
        <strain evidence="1">CGMCC 1.12506</strain>
    </source>
</reference>
<evidence type="ECO:0000313" key="1">
    <source>
        <dbReference type="EMBL" id="GGD21266.1"/>
    </source>
</evidence>
<gene>
    <name evidence="1" type="ORF">GCM10011343_09660</name>
</gene>
<dbReference type="AlphaFoldDB" id="A0A916XZA1"/>
<proteinExistence type="predicted"/>
<dbReference type="Proteomes" id="UP000625735">
    <property type="component" value="Unassembled WGS sequence"/>
</dbReference>
<dbReference type="EMBL" id="BMFG01000003">
    <property type="protein sequence ID" value="GGD21266.1"/>
    <property type="molecule type" value="Genomic_DNA"/>
</dbReference>
<organism evidence="1 2">
    <name type="scientific">Flavobacterium orientale</name>
    <dbReference type="NCBI Taxonomy" id="1756020"/>
    <lineage>
        <taxon>Bacteria</taxon>
        <taxon>Pseudomonadati</taxon>
        <taxon>Bacteroidota</taxon>
        <taxon>Flavobacteriia</taxon>
        <taxon>Flavobacteriales</taxon>
        <taxon>Flavobacteriaceae</taxon>
        <taxon>Flavobacterium</taxon>
    </lineage>
</organism>
<protein>
    <submittedName>
        <fullName evidence="1">Uncharacterized protein</fullName>
    </submittedName>
</protein>
<accession>A0A916XZA1</accession>
<sequence length="305" mass="36180">MKNNILEKHVEAISKHTEVKVSNLYKMLFAEFETNYLDYRAYVFYADYFSWYQDKYFDSENAQLVLNSILNHENWFEIIDSSTKSIVVKKYDENGGFSVLYKSPKTVNRIFIYDLIEVSGQNHISTPEFIHKIRIESAKLNSLNFDSIQKEFITTPTFTRKISSRFEILDSEDQEKWYVVFLHLMKIHFENMVVVKKKEVIVLKKLSDKVDFIIKIDKKSFFKELKLGRIHIHLINSKSVFLVFNTIEYPLELFFPSSSLSFHITKNIENNQINLKLLDVYLASHSYLLNQYFEILGDIGNFQNY</sequence>
<keyword evidence="2" id="KW-1185">Reference proteome</keyword>
<name>A0A916XZA1_9FLAO</name>
<dbReference type="RefSeq" id="WP_188361408.1">
    <property type="nucleotide sequence ID" value="NZ_BMFG01000003.1"/>
</dbReference>